<dbReference type="PANTHER" id="PTHR13504">
    <property type="entry name" value="FIDO DOMAIN-CONTAINING PROTEIN DDB_G0283145"/>
    <property type="match status" value="1"/>
</dbReference>
<evidence type="ECO:0000259" key="4">
    <source>
        <dbReference type="PROSITE" id="PS51459"/>
    </source>
</evidence>
<reference evidence="5 6" key="1">
    <citation type="submission" date="2017-10" db="EMBL/GenBank/DDBJ databases">
        <authorList>
            <person name="Banno H."/>
            <person name="Chua N.-H."/>
        </authorList>
    </citation>
    <scope>NUCLEOTIDE SEQUENCE [LARGE SCALE GENOMIC DNA]</scope>
    <source>
        <strain evidence="5">Vibrio tapetis CECT4600</strain>
    </source>
</reference>
<dbReference type="InterPro" id="IPR003812">
    <property type="entry name" value="Fido"/>
</dbReference>
<dbReference type="Proteomes" id="UP000235828">
    <property type="component" value="Chromosome A"/>
</dbReference>
<protein>
    <submittedName>
        <fullName evidence="5">Cell division protein Fic</fullName>
    </submittedName>
</protein>
<dbReference type="GO" id="GO:0051301">
    <property type="term" value="P:cell division"/>
    <property type="evidence" value="ECO:0007669"/>
    <property type="project" value="UniProtKB-KW"/>
</dbReference>
<dbReference type="RefSeq" id="WP_102522039.1">
    <property type="nucleotide sequence ID" value="NZ_LT960611.1"/>
</dbReference>
<keyword evidence="6" id="KW-1185">Reference proteome</keyword>
<organism evidence="5 6">
    <name type="scientific">Vibrio tapetis subsp. tapetis</name>
    <dbReference type="NCBI Taxonomy" id="1671868"/>
    <lineage>
        <taxon>Bacteria</taxon>
        <taxon>Pseudomonadati</taxon>
        <taxon>Pseudomonadota</taxon>
        <taxon>Gammaproteobacteria</taxon>
        <taxon>Vibrionales</taxon>
        <taxon>Vibrionaceae</taxon>
        <taxon>Vibrio</taxon>
    </lineage>
</organism>
<dbReference type="InterPro" id="IPR049514">
    <property type="entry name" value="Fic-like_C"/>
</dbReference>
<dbReference type="SUPFAM" id="SSF140931">
    <property type="entry name" value="Fic-like"/>
    <property type="match status" value="1"/>
</dbReference>
<sequence length="338" mass="37925">MAYTPPFSISNDILNMVVEISGLLGRLEVTNPDLLSPQLRRGNRIKTIQASLAIENNTLSVEQVTAVIEGKRVLGLPREIQEVNNAFSAYEKIADWSDTSVDHLLSAHGNLMFGLDEQAGSFRRGGVGIYRGETLIHMPPQANRVPVLIAELMDWLERTDVHPLIASCIFHYEFEFIHPFSDGNGRMGRLWQTLVLSKWQPLFAYVPVETVIRDKQDEYYQALADSDRLSESSPFIGFMLKALLTALKQIDDSPVEPCNIDELDNAVQRVINVLSELGAVKLVDLMASLELKHRPTFKKGYLDPAIKLGLVEMSNPDKPRSPNQLYRLTSLGKKAVKR</sequence>
<feature type="site" description="Important for autoinhibition of adenylyltransferase activity" evidence="3">
    <location>
        <position position="55"/>
    </location>
</feature>
<dbReference type="KEGG" id="vta:A1386"/>
<dbReference type="InterPro" id="IPR036597">
    <property type="entry name" value="Fido-like_dom_sf"/>
</dbReference>
<proteinExistence type="predicted"/>
<keyword evidence="5" id="KW-0131">Cell cycle</keyword>
<dbReference type="GO" id="GO:0005524">
    <property type="term" value="F:ATP binding"/>
    <property type="evidence" value="ECO:0007669"/>
    <property type="project" value="UniProtKB-KW"/>
</dbReference>
<keyword evidence="2" id="KW-0547">Nucleotide-binding</keyword>
<name>A0A2N8ZBT0_9VIBR</name>
<dbReference type="Pfam" id="PF02661">
    <property type="entry name" value="Fic"/>
    <property type="match status" value="1"/>
</dbReference>
<dbReference type="Gene3D" id="1.10.3290.10">
    <property type="entry name" value="Fido-like domain"/>
    <property type="match status" value="1"/>
</dbReference>
<dbReference type="PROSITE" id="PS51459">
    <property type="entry name" value="FIDO"/>
    <property type="match status" value="1"/>
</dbReference>
<evidence type="ECO:0000256" key="2">
    <source>
        <dbReference type="PIRSR" id="PIRSR640198-2"/>
    </source>
</evidence>
<dbReference type="EMBL" id="LT960611">
    <property type="protein sequence ID" value="SON49365.1"/>
    <property type="molecule type" value="Genomic_DNA"/>
</dbReference>
<feature type="domain" description="Fido" evidence="4">
    <location>
        <begin position="99"/>
        <end position="241"/>
    </location>
</feature>
<keyword evidence="2" id="KW-0067">ATP-binding</keyword>
<evidence type="ECO:0000256" key="1">
    <source>
        <dbReference type="PIRSR" id="PIRSR640198-1"/>
    </source>
</evidence>
<dbReference type="PANTHER" id="PTHR13504:SF38">
    <property type="entry name" value="FIDO DOMAIN-CONTAINING PROTEIN"/>
    <property type="match status" value="1"/>
</dbReference>
<evidence type="ECO:0000313" key="5">
    <source>
        <dbReference type="EMBL" id="SON49365.1"/>
    </source>
</evidence>
<evidence type="ECO:0000256" key="3">
    <source>
        <dbReference type="PIRSR" id="PIRSR640198-3"/>
    </source>
</evidence>
<accession>A0A2N8ZBT0</accession>
<feature type="binding site" evidence="2">
    <location>
        <begin position="219"/>
        <end position="220"/>
    </location>
    <ligand>
        <name>ATP</name>
        <dbReference type="ChEBI" id="CHEBI:30616"/>
    </ligand>
</feature>
<gene>
    <name evidence="5" type="ORF">VTAP4600_A1386</name>
</gene>
<dbReference type="AlphaFoldDB" id="A0A2N8ZBT0"/>
<dbReference type="InterPro" id="IPR040198">
    <property type="entry name" value="Fido_containing"/>
</dbReference>
<keyword evidence="5" id="KW-0132">Cell division</keyword>
<feature type="binding site" evidence="2">
    <location>
        <begin position="182"/>
        <end position="189"/>
    </location>
    <ligand>
        <name>ATP</name>
        <dbReference type="ChEBI" id="CHEBI:30616"/>
    </ligand>
</feature>
<evidence type="ECO:0000313" key="6">
    <source>
        <dbReference type="Proteomes" id="UP000235828"/>
    </source>
</evidence>
<dbReference type="OrthoDB" id="9807853at2"/>
<dbReference type="Pfam" id="PF21247">
    <property type="entry name" value="Fic-like_C"/>
    <property type="match status" value="1"/>
</dbReference>
<feature type="active site" evidence="1">
    <location>
        <position position="178"/>
    </location>
</feature>